<proteinExistence type="predicted"/>
<evidence type="ECO:0000313" key="1">
    <source>
        <dbReference type="EMBL" id="TPE42127.1"/>
    </source>
</evidence>
<sequence length="109" mass="12250">MRHLFLPLLASIVFLCAGCKKEASDNPNIETVDATLHWTGEFAVDGCGFTLEIGNTTHKVINDDFIPDSFKDNTPVEVEAKIVNYHTLGRYCRSALDINKVKVLELRKR</sequence>
<organism evidence="1 2">
    <name type="scientific">Pontibacter mangrovi</name>
    <dbReference type="NCBI Taxonomy" id="2589816"/>
    <lineage>
        <taxon>Bacteria</taxon>
        <taxon>Pseudomonadati</taxon>
        <taxon>Bacteroidota</taxon>
        <taxon>Cytophagia</taxon>
        <taxon>Cytophagales</taxon>
        <taxon>Hymenobacteraceae</taxon>
        <taxon>Pontibacter</taxon>
    </lineage>
</organism>
<dbReference type="AlphaFoldDB" id="A0A501W5N2"/>
<comment type="caution">
    <text evidence="1">The sequence shown here is derived from an EMBL/GenBank/DDBJ whole genome shotgun (WGS) entry which is preliminary data.</text>
</comment>
<reference evidence="1 2" key="1">
    <citation type="submission" date="2019-06" db="EMBL/GenBank/DDBJ databases">
        <title>A novel bacterium of genus Pontibacter, isolated from marine sediment.</title>
        <authorList>
            <person name="Huang H."/>
            <person name="Mo K."/>
            <person name="Hu Y."/>
        </authorList>
    </citation>
    <scope>NUCLEOTIDE SEQUENCE [LARGE SCALE GENOMIC DNA]</scope>
    <source>
        <strain evidence="1 2">HB172049</strain>
    </source>
</reference>
<evidence type="ECO:0000313" key="2">
    <source>
        <dbReference type="Proteomes" id="UP000316727"/>
    </source>
</evidence>
<accession>A0A501W5N2</accession>
<keyword evidence="2" id="KW-1185">Reference proteome</keyword>
<gene>
    <name evidence="1" type="ORF">FJM65_18760</name>
</gene>
<protein>
    <submittedName>
        <fullName evidence="1">Uncharacterized protein</fullName>
    </submittedName>
</protein>
<dbReference type="RefSeq" id="WP_140623597.1">
    <property type="nucleotide sequence ID" value="NZ_VFRQ01000014.1"/>
</dbReference>
<dbReference type="OrthoDB" id="799328at2"/>
<dbReference type="Proteomes" id="UP000316727">
    <property type="component" value="Unassembled WGS sequence"/>
</dbReference>
<name>A0A501W5N2_9BACT</name>
<dbReference type="EMBL" id="VFRQ01000014">
    <property type="protein sequence ID" value="TPE42127.1"/>
    <property type="molecule type" value="Genomic_DNA"/>
</dbReference>